<evidence type="ECO:0000313" key="4">
    <source>
        <dbReference type="Proteomes" id="UP001142393"/>
    </source>
</evidence>
<dbReference type="GO" id="GO:0005085">
    <property type="term" value="F:guanyl-nucleotide exchange factor activity"/>
    <property type="evidence" value="ECO:0007669"/>
    <property type="project" value="InterPro"/>
</dbReference>
<feature type="region of interest" description="Disordered" evidence="1">
    <location>
        <begin position="845"/>
        <end position="873"/>
    </location>
</feature>
<sequence length="1174" mass="129685">MDIFPSPLDLFTMSPQPTIFDRRSVRPAFELSRNLPSIPVPIEPHSEIAISTTDTLKRPTLGRSRRPTVTGFLPLPPISASPVCTPTTSTSSREFFCSESDCSDTQSAWLSNDSYTTAPGTPSEHSPSFRASHKWISTLPTPATELFKRPVTCGTKRPHSSLFLASSSFPAYMPPHASDPFIQRRNSVPVTATCARSSSDLYSSVARRKTRTDNFSNAGSLASLLIPTFVPPEDPTHSFARSRPLLYAAPEVVMDYEHDISSRSRRTVHAMMAKPSIDLDPEMKREKWKDDIRRYHALMELLSTEVAYMEDLRILVSIYLRQIPTLTLKRSSSSPSAFGLNSSFSALSRANSSVNLSNVAGYSSYVQPLTSFTSRDREKSPARRIFRDTEIDLLTRNADEVLQFHEQFVEELRTAMAPFGFRMELSSECSSDEEIPEGSSESIDAGIAIVSTKFATEASRFISYELFCAGHPEAMDVIRRVQNAHSSDWEAFEQKCSASAFEMLKASDDNLPVPSVERNSTPQLRRNSTTTIDDAVRYARSRSNSLVKDKDTSTSRNRSRLTFTDYLIKPVQRICKYPLLLEQLKSAEVLGAEPKIRVSRVSDKNVVVESAAQAMRHVASAVDEARRRQDVAVRSALVASRIVYSHVISPSSPSQLQVLTPTFLSSLGSCHLAGSLDVIHQWTLRQPTSTANINVKYLGAFLYLGGYLILIKVSKSRTYEPRHWFRLCDFKISEVAESEAWLPCSFRLSCKGHEFEFAAACQREKEAWLTAIRESLAYPMSNWMNEPVASIHADGKGELVSSTLDGPFEAIVPLPTINSVPELASGPEEQLKETFDSFATDVGSEFKNQTRTAPSSPEMPSRRSSFTSAKALSMPTSPEYETFIIRRNLPPARAQIDAGLSDVISDVCLSARSQAATQEEELFQPPHIPRRSSSNRHVPNIKPNSRSSTSSSLSIAKNRLRKHESVRVPRRKSLAQLSDEHSTKQSQVPRAKSFASRKRPQKLSLSSKGSEGADQLSQPPNSSKSYSSPTFSGCSANNTGISSDAHSDLGSPVLENPSNQNNGTSRSEPDSYRSRPSSLVGSVRSLFVPRPISPIFVPVFTPSTAVTNKHAKNSSTGNVFKRWMGSVSRSHRRTLSAPDSDAHLKGPTSGDSPALPEDIDFGEPIKLVQSPSPM</sequence>
<dbReference type="GO" id="GO:0005737">
    <property type="term" value="C:cytoplasm"/>
    <property type="evidence" value="ECO:0007669"/>
    <property type="project" value="TreeGrafter"/>
</dbReference>
<keyword evidence="4" id="KW-1185">Reference proteome</keyword>
<gene>
    <name evidence="3" type="ORF">DFH05DRAFT_519719</name>
</gene>
<dbReference type="PROSITE" id="PS50010">
    <property type="entry name" value="DH_2"/>
    <property type="match status" value="1"/>
</dbReference>
<feature type="region of interest" description="Disordered" evidence="1">
    <location>
        <begin position="1128"/>
        <end position="1174"/>
    </location>
</feature>
<dbReference type="InterPro" id="IPR000219">
    <property type="entry name" value="DH_dom"/>
</dbReference>
<dbReference type="Gene3D" id="1.20.900.10">
    <property type="entry name" value="Dbl homology (DH) domain"/>
    <property type="match status" value="1"/>
</dbReference>
<dbReference type="PANTHER" id="PTHR45818:SF3">
    <property type="entry name" value="PROTEIN VAV"/>
    <property type="match status" value="1"/>
</dbReference>
<feature type="domain" description="DH" evidence="2">
    <location>
        <begin position="293"/>
        <end position="625"/>
    </location>
</feature>
<proteinExistence type="predicted"/>
<feature type="compositionally biased region" description="Low complexity" evidence="1">
    <location>
        <begin position="854"/>
        <end position="865"/>
    </location>
</feature>
<dbReference type="Gene3D" id="2.30.29.30">
    <property type="entry name" value="Pleckstrin-homology domain (PH domain)/Phosphotyrosine-binding domain (PTB)"/>
    <property type="match status" value="1"/>
</dbReference>
<feature type="compositionally biased region" description="Low complexity" evidence="1">
    <location>
        <begin position="945"/>
        <end position="954"/>
    </location>
</feature>
<accession>A0A9W8TT45</accession>
<protein>
    <recommendedName>
        <fullName evidence="2">DH domain-containing protein</fullName>
    </recommendedName>
</protein>
<evidence type="ECO:0000313" key="3">
    <source>
        <dbReference type="EMBL" id="KAJ3739538.1"/>
    </source>
</evidence>
<dbReference type="InterPro" id="IPR035899">
    <property type="entry name" value="DBL_dom_sf"/>
</dbReference>
<reference evidence="3 4" key="1">
    <citation type="journal article" date="2023" name="Proc. Natl. Acad. Sci. U.S.A.">
        <title>A global phylogenomic analysis of the shiitake genus Lentinula.</title>
        <authorList>
            <person name="Sierra-Patev S."/>
            <person name="Min B."/>
            <person name="Naranjo-Ortiz M."/>
            <person name="Looney B."/>
            <person name="Konkel Z."/>
            <person name="Slot J.C."/>
            <person name="Sakamoto Y."/>
            <person name="Steenwyk J.L."/>
            <person name="Rokas A."/>
            <person name="Carro J."/>
            <person name="Camarero S."/>
            <person name="Ferreira P."/>
            <person name="Molpeceres G."/>
            <person name="Ruiz-Duenas F.J."/>
            <person name="Serrano A."/>
            <person name="Henrissat B."/>
            <person name="Drula E."/>
            <person name="Hughes K.W."/>
            <person name="Mata J.L."/>
            <person name="Ishikawa N.K."/>
            <person name="Vargas-Isla R."/>
            <person name="Ushijima S."/>
            <person name="Smith C.A."/>
            <person name="Donoghue J."/>
            <person name="Ahrendt S."/>
            <person name="Andreopoulos W."/>
            <person name="He G."/>
            <person name="LaButti K."/>
            <person name="Lipzen A."/>
            <person name="Ng V."/>
            <person name="Riley R."/>
            <person name="Sandor L."/>
            <person name="Barry K."/>
            <person name="Martinez A.T."/>
            <person name="Xiao Y."/>
            <person name="Gibbons J.G."/>
            <person name="Terashima K."/>
            <person name="Grigoriev I.V."/>
            <person name="Hibbett D."/>
        </authorList>
    </citation>
    <scope>NUCLEOTIDE SEQUENCE [LARGE SCALE GENOMIC DNA]</scope>
    <source>
        <strain evidence="3 4">TFB7810</strain>
    </source>
</reference>
<dbReference type="PANTHER" id="PTHR45818">
    <property type="entry name" value="PROTEIN VAV"/>
    <property type="match status" value="1"/>
</dbReference>
<feature type="region of interest" description="Disordered" evidence="1">
    <location>
        <begin position="917"/>
        <end position="1077"/>
    </location>
</feature>
<dbReference type="SUPFAM" id="SSF50729">
    <property type="entry name" value="PH domain-like"/>
    <property type="match status" value="1"/>
</dbReference>
<organism evidence="3 4">
    <name type="scientific">Lentinula detonsa</name>
    <dbReference type="NCBI Taxonomy" id="2804962"/>
    <lineage>
        <taxon>Eukaryota</taxon>
        <taxon>Fungi</taxon>
        <taxon>Dikarya</taxon>
        <taxon>Basidiomycota</taxon>
        <taxon>Agaricomycotina</taxon>
        <taxon>Agaricomycetes</taxon>
        <taxon>Agaricomycetidae</taxon>
        <taxon>Agaricales</taxon>
        <taxon>Marasmiineae</taxon>
        <taxon>Omphalotaceae</taxon>
        <taxon>Lentinula</taxon>
    </lineage>
</organism>
<dbReference type="Pfam" id="PF00621">
    <property type="entry name" value="RhoGEF"/>
    <property type="match status" value="2"/>
</dbReference>
<feature type="compositionally biased region" description="Polar residues" evidence="1">
    <location>
        <begin position="1056"/>
        <end position="1066"/>
    </location>
</feature>
<dbReference type="SMART" id="SM00325">
    <property type="entry name" value="RhoGEF"/>
    <property type="match status" value="1"/>
</dbReference>
<dbReference type="AlphaFoldDB" id="A0A9W8TT45"/>
<dbReference type="Proteomes" id="UP001142393">
    <property type="component" value="Unassembled WGS sequence"/>
</dbReference>
<comment type="caution">
    <text evidence="3">The sequence shown here is derived from an EMBL/GenBank/DDBJ whole genome shotgun (WGS) entry which is preliminary data.</text>
</comment>
<evidence type="ECO:0000259" key="2">
    <source>
        <dbReference type="PROSITE" id="PS50010"/>
    </source>
</evidence>
<feature type="compositionally biased region" description="Basic residues" evidence="1">
    <location>
        <begin position="958"/>
        <end position="973"/>
    </location>
</feature>
<evidence type="ECO:0000256" key="1">
    <source>
        <dbReference type="SAM" id="MobiDB-lite"/>
    </source>
</evidence>
<dbReference type="SUPFAM" id="SSF48065">
    <property type="entry name" value="DBL homology domain (DH-domain)"/>
    <property type="match status" value="1"/>
</dbReference>
<name>A0A9W8TT45_9AGAR</name>
<dbReference type="EMBL" id="JANVFU010000018">
    <property type="protein sequence ID" value="KAJ3739538.1"/>
    <property type="molecule type" value="Genomic_DNA"/>
</dbReference>
<dbReference type="InterPro" id="IPR011993">
    <property type="entry name" value="PH-like_dom_sf"/>
</dbReference>
<feature type="compositionally biased region" description="Low complexity" evidence="1">
    <location>
        <begin position="1017"/>
        <end position="1032"/>
    </location>
</feature>
<feature type="compositionally biased region" description="Polar residues" evidence="1">
    <location>
        <begin position="1033"/>
        <end position="1044"/>
    </location>
</feature>